<evidence type="ECO:0000313" key="3">
    <source>
        <dbReference type="Proteomes" id="UP001148614"/>
    </source>
</evidence>
<sequence length="126" mass="13640">MHQRLQYHVGQPLSRHVVRLFRHSNVGPEVQEQNRCTGQAASHGTRRASPVAKARSSASRAIPGPKGRGAARGQQHQVSHIIHGVIFEVDVLPVRRALAEDLLELGDPEDVAGLGKECPASPRRGA</sequence>
<dbReference type="Proteomes" id="UP001148614">
    <property type="component" value="Unassembled WGS sequence"/>
</dbReference>
<name>A0A9W8N3X0_9PEZI</name>
<evidence type="ECO:0000256" key="1">
    <source>
        <dbReference type="SAM" id="MobiDB-lite"/>
    </source>
</evidence>
<feature type="region of interest" description="Disordered" evidence="1">
    <location>
        <begin position="29"/>
        <end position="75"/>
    </location>
</feature>
<accession>A0A9W8N3X0</accession>
<dbReference type="EMBL" id="JANPWZ010003268">
    <property type="protein sequence ID" value="KAJ3553523.1"/>
    <property type="molecule type" value="Genomic_DNA"/>
</dbReference>
<keyword evidence="3" id="KW-1185">Reference proteome</keyword>
<evidence type="ECO:0000313" key="2">
    <source>
        <dbReference type="EMBL" id="KAJ3553523.1"/>
    </source>
</evidence>
<dbReference type="AlphaFoldDB" id="A0A9W8N3X0"/>
<feature type="compositionally biased region" description="Polar residues" evidence="1">
    <location>
        <begin position="31"/>
        <end position="42"/>
    </location>
</feature>
<gene>
    <name evidence="2" type="ORF">NPX13_g10872</name>
</gene>
<reference evidence="2" key="1">
    <citation type="submission" date="2022-07" db="EMBL/GenBank/DDBJ databases">
        <title>Genome Sequence of Xylaria arbuscula.</title>
        <authorList>
            <person name="Buettner E."/>
        </authorList>
    </citation>
    <scope>NUCLEOTIDE SEQUENCE</scope>
    <source>
        <strain evidence="2">VT107</strain>
    </source>
</reference>
<organism evidence="2 3">
    <name type="scientific">Xylaria arbuscula</name>
    <dbReference type="NCBI Taxonomy" id="114810"/>
    <lineage>
        <taxon>Eukaryota</taxon>
        <taxon>Fungi</taxon>
        <taxon>Dikarya</taxon>
        <taxon>Ascomycota</taxon>
        <taxon>Pezizomycotina</taxon>
        <taxon>Sordariomycetes</taxon>
        <taxon>Xylariomycetidae</taxon>
        <taxon>Xylariales</taxon>
        <taxon>Xylariaceae</taxon>
        <taxon>Xylaria</taxon>
    </lineage>
</organism>
<comment type="caution">
    <text evidence="2">The sequence shown here is derived from an EMBL/GenBank/DDBJ whole genome shotgun (WGS) entry which is preliminary data.</text>
</comment>
<proteinExistence type="predicted"/>
<protein>
    <submittedName>
        <fullName evidence="2">Uncharacterized protein</fullName>
    </submittedName>
</protein>